<sequence>MLIRRAYKYELDPNNHQKTKLFQHAGTARFAYNWG</sequence>
<dbReference type="EMBL" id="BARU01010785">
    <property type="protein sequence ID" value="GAH37253.1"/>
    <property type="molecule type" value="Genomic_DNA"/>
</dbReference>
<name>X1GW68_9ZZZZ</name>
<dbReference type="InterPro" id="IPR021027">
    <property type="entry name" value="Transposase_put_HTH"/>
</dbReference>
<organism evidence="2">
    <name type="scientific">marine sediment metagenome</name>
    <dbReference type="NCBI Taxonomy" id="412755"/>
    <lineage>
        <taxon>unclassified sequences</taxon>
        <taxon>metagenomes</taxon>
        <taxon>ecological metagenomes</taxon>
    </lineage>
</organism>
<accession>X1GW68</accession>
<proteinExistence type="predicted"/>
<comment type="caution">
    <text evidence="2">The sequence shown here is derived from an EMBL/GenBank/DDBJ whole genome shotgun (WGS) entry which is preliminary data.</text>
</comment>
<feature type="domain" description="Transposase putative helix-turn-helix" evidence="1">
    <location>
        <begin position="1"/>
        <end position="35"/>
    </location>
</feature>
<dbReference type="Pfam" id="PF12323">
    <property type="entry name" value="HTH_OrfB_IS605"/>
    <property type="match status" value="1"/>
</dbReference>
<evidence type="ECO:0000313" key="2">
    <source>
        <dbReference type="EMBL" id="GAH37253.1"/>
    </source>
</evidence>
<feature type="non-terminal residue" evidence="2">
    <location>
        <position position="35"/>
    </location>
</feature>
<protein>
    <recommendedName>
        <fullName evidence="1">Transposase putative helix-turn-helix domain-containing protein</fullName>
    </recommendedName>
</protein>
<evidence type="ECO:0000259" key="1">
    <source>
        <dbReference type="Pfam" id="PF12323"/>
    </source>
</evidence>
<dbReference type="AlphaFoldDB" id="X1GW68"/>
<reference evidence="2" key="1">
    <citation type="journal article" date="2014" name="Front. Microbiol.">
        <title>High frequency of phylogenetically diverse reductive dehalogenase-homologous genes in deep subseafloor sedimentary metagenomes.</title>
        <authorList>
            <person name="Kawai M."/>
            <person name="Futagami T."/>
            <person name="Toyoda A."/>
            <person name="Takaki Y."/>
            <person name="Nishi S."/>
            <person name="Hori S."/>
            <person name="Arai W."/>
            <person name="Tsubouchi T."/>
            <person name="Morono Y."/>
            <person name="Uchiyama I."/>
            <person name="Ito T."/>
            <person name="Fujiyama A."/>
            <person name="Inagaki F."/>
            <person name="Takami H."/>
        </authorList>
    </citation>
    <scope>NUCLEOTIDE SEQUENCE</scope>
    <source>
        <strain evidence="2">Expedition CK06-06</strain>
    </source>
</reference>
<gene>
    <name evidence="2" type="ORF">S03H2_20458</name>
</gene>